<gene>
    <name evidence="2" type="ORF">CRV06_04245</name>
</gene>
<reference evidence="2 3" key="1">
    <citation type="submission" date="2017-10" db="EMBL/GenBank/DDBJ databases">
        <title>Genomics of the genus Arcobacter.</title>
        <authorList>
            <person name="Perez-Cataluna A."/>
            <person name="Figueras M.J."/>
        </authorList>
    </citation>
    <scope>NUCLEOTIDE SEQUENCE [LARGE SCALE GENOMIC DNA]</scope>
    <source>
        <strain evidence="2 3">DSM 24636</strain>
    </source>
</reference>
<keyword evidence="1" id="KW-0812">Transmembrane</keyword>
<dbReference type="STRING" id="877500.GCA_000935065_01413"/>
<dbReference type="RefSeq" id="WP_129081477.1">
    <property type="nucleotide sequence ID" value="NZ_CP041070.1"/>
</dbReference>
<comment type="caution">
    <text evidence="2">The sequence shown here is derived from an EMBL/GenBank/DDBJ whole genome shotgun (WGS) entry which is preliminary data.</text>
</comment>
<evidence type="ECO:0000313" key="2">
    <source>
        <dbReference type="EMBL" id="RXJ64160.1"/>
    </source>
</evidence>
<feature type="transmembrane region" description="Helical" evidence="1">
    <location>
        <begin position="6"/>
        <end position="22"/>
    </location>
</feature>
<keyword evidence="1" id="KW-0472">Membrane</keyword>
<name>A0A4Q0Y229_9BACT</name>
<proteinExistence type="predicted"/>
<dbReference type="EMBL" id="PDKO01000002">
    <property type="protein sequence ID" value="RXJ64160.1"/>
    <property type="molecule type" value="Genomic_DNA"/>
</dbReference>
<accession>A0A4Q0Y229</accession>
<dbReference type="OrthoDB" id="5348308at2"/>
<dbReference type="Proteomes" id="UP000290191">
    <property type="component" value="Unassembled WGS sequence"/>
</dbReference>
<protein>
    <submittedName>
        <fullName evidence="2">Uncharacterized protein</fullName>
    </submittedName>
</protein>
<keyword evidence="3" id="KW-1185">Reference proteome</keyword>
<evidence type="ECO:0000313" key="3">
    <source>
        <dbReference type="Proteomes" id="UP000290191"/>
    </source>
</evidence>
<organism evidence="2 3">
    <name type="scientific">Halarcobacter anaerophilus</name>
    <dbReference type="NCBI Taxonomy" id="877500"/>
    <lineage>
        <taxon>Bacteria</taxon>
        <taxon>Pseudomonadati</taxon>
        <taxon>Campylobacterota</taxon>
        <taxon>Epsilonproteobacteria</taxon>
        <taxon>Campylobacterales</taxon>
        <taxon>Arcobacteraceae</taxon>
        <taxon>Halarcobacter</taxon>
    </lineage>
</organism>
<sequence>MTLDLLIPFIILIVLVVYLIYTRNRFEKKIVNIYEDKFEQWKKSSSNSNEDKKECKELVGLIYKEGYNITIELLDKSVSSTIQRGKFKIKDR</sequence>
<evidence type="ECO:0000256" key="1">
    <source>
        <dbReference type="SAM" id="Phobius"/>
    </source>
</evidence>
<dbReference type="AlphaFoldDB" id="A0A4Q0Y229"/>
<keyword evidence="1" id="KW-1133">Transmembrane helix</keyword>